<evidence type="ECO:0000256" key="6">
    <source>
        <dbReference type="ARBA" id="ARBA00022741"/>
    </source>
</evidence>
<dbReference type="Pfam" id="PF00664">
    <property type="entry name" value="ABC_membrane"/>
    <property type="match status" value="1"/>
</dbReference>
<feature type="transmembrane region" description="Helical" evidence="11">
    <location>
        <begin position="64"/>
        <end position="83"/>
    </location>
</feature>
<dbReference type="GO" id="GO:0008234">
    <property type="term" value="F:cysteine-type peptidase activity"/>
    <property type="evidence" value="ECO:0007669"/>
    <property type="project" value="UniProtKB-KW"/>
</dbReference>
<dbReference type="GO" id="GO:0006508">
    <property type="term" value="P:proteolysis"/>
    <property type="evidence" value="ECO:0007669"/>
    <property type="project" value="UniProtKB-KW"/>
</dbReference>
<dbReference type="RefSeq" id="WP_025005354.1">
    <property type="nucleotide sequence ID" value="NZ_AZEL01000044.1"/>
</dbReference>
<evidence type="ECO:0000256" key="1">
    <source>
        <dbReference type="ARBA" id="ARBA00004651"/>
    </source>
</evidence>
<evidence type="ECO:0000313" key="14">
    <source>
        <dbReference type="EMBL" id="KRL21692.1"/>
    </source>
</evidence>
<keyword evidence="5 11" id="KW-0812">Transmembrane</keyword>
<dbReference type="Pfam" id="PF00005">
    <property type="entry name" value="ABC_tran"/>
    <property type="match status" value="1"/>
</dbReference>
<feature type="domain" description="ABC transmembrane type-1" evidence="13">
    <location>
        <begin position="29"/>
        <end position="277"/>
    </location>
</feature>
<feature type="transmembrane region" description="Helical" evidence="11">
    <location>
        <begin position="171"/>
        <end position="192"/>
    </location>
</feature>
<dbReference type="SUPFAM" id="SSF90123">
    <property type="entry name" value="ABC transporter transmembrane region"/>
    <property type="match status" value="1"/>
</dbReference>
<feature type="transmembrane region" description="Helical" evidence="11">
    <location>
        <begin position="287"/>
        <end position="309"/>
    </location>
</feature>
<keyword evidence="7" id="KW-0378">Hydrolase</keyword>
<dbReference type="PANTHER" id="PTHR43394:SF1">
    <property type="entry name" value="ATP-BINDING CASSETTE SUB-FAMILY B MEMBER 10, MITOCHONDRIAL"/>
    <property type="match status" value="1"/>
</dbReference>
<dbReference type="InterPro" id="IPR039421">
    <property type="entry name" value="Type_1_exporter"/>
</dbReference>
<dbReference type="InterPro" id="IPR011527">
    <property type="entry name" value="ABC1_TM_dom"/>
</dbReference>
<keyword evidence="7" id="KW-0788">Thiol protease</keyword>
<dbReference type="GO" id="GO:0045454">
    <property type="term" value="P:cell redox homeostasis"/>
    <property type="evidence" value="ECO:0007669"/>
    <property type="project" value="InterPro"/>
</dbReference>
<dbReference type="SUPFAM" id="SSF52540">
    <property type="entry name" value="P-loop containing nucleoside triphosphate hydrolases"/>
    <property type="match status" value="1"/>
</dbReference>
<keyword evidence="3" id="KW-1003">Cell membrane</keyword>
<dbReference type="InterPro" id="IPR003439">
    <property type="entry name" value="ABC_transporter-like_ATP-bd"/>
</dbReference>
<dbReference type="GO" id="GO:0015421">
    <property type="term" value="F:ABC-type oligopeptide transporter activity"/>
    <property type="evidence" value="ECO:0007669"/>
    <property type="project" value="TreeGrafter"/>
</dbReference>
<dbReference type="NCBIfam" id="TIGR02868">
    <property type="entry name" value="CydC"/>
    <property type="match status" value="1"/>
</dbReference>
<evidence type="ECO:0000256" key="8">
    <source>
        <dbReference type="ARBA" id="ARBA00022840"/>
    </source>
</evidence>
<dbReference type="GO" id="GO:0005886">
    <property type="term" value="C:plasma membrane"/>
    <property type="evidence" value="ECO:0007669"/>
    <property type="project" value="UniProtKB-SubCell"/>
</dbReference>
<evidence type="ECO:0000256" key="10">
    <source>
        <dbReference type="ARBA" id="ARBA00023136"/>
    </source>
</evidence>
<proteinExistence type="predicted"/>
<keyword evidence="2" id="KW-0813">Transport</keyword>
<dbReference type="GO" id="GO:0016887">
    <property type="term" value="F:ATP hydrolysis activity"/>
    <property type="evidence" value="ECO:0007669"/>
    <property type="project" value="InterPro"/>
</dbReference>
<dbReference type="CDD" id="cd03247">
    <property type="entry name" value="ABCC_cytochrome_bd"/>
    <property type="match status" value="1"/>
</dbReference>
<dbReference type="STRING" id="1423748.FC37_GL001180"/>
<evidence type="ECO:0000256" key="5">
    <source>
        <dbReference type="ARBA" id="ARBA00022692"/>
    </source>
</evidence>
<dbReference type="PANTHER" id="PTHR43394">
    <property type="entry name" value="ATP-DEPENDENT PERMEASE MDL1, MITOCHONDRIAL"/>
    <property type="match status" value="1"/>
</dbReference>
<dbReference type="SMART" id="SM00382">
    <property type="entry name" value="AAA"/>
    <property type="match status" value="1"/>
</dbReference>
<reference evidence="14 15" key="1">
    <citation type="journal article" date="2015" name="Genome Announc.">
        <title>Expanding the biotechnology potential of lactobacilli through comparative genomics of 213 strains and associated genera.</title>
        <authorList>
            <person name="Sun Z."/>
            <person name="Harris H.M."/>
            <person name="McCann A."/>
            <person name="Guo C."/>
            <person name="Argimon S."/>
            <person name="Zhang W."/>
            <person name="Yang X."/>
            <person name="Jeffery I.B."/>
            <person name="Cooney J.C."/>
            <person name="Kagawa T.F."/>
            <person name="Liu W."/>
            <person name="Song Y."/>
            <person name="Salvetti E."/>
            <person name="Wrobel A."/>
            <person name="Rasinkangas P."/>
            <person name="Parkhill J."/>
            <person name="Rea M.C."/>
            <person name="O'Sullivan O."/>
            <person name="Ritari J."/>
            <person name="Douillard F.P."/>
            <person name="Paul Ross R."/>
            <person name="Yang R."/>
            <person name="Briner A.E."/>
            <person name="Felis G.E."/>
            <person name="de Vos W.M."/>
            <person name="Barrangou R."/>
            <person name="Klaenhammer T.R."/>
            <person name="Caufield P.W."/>
            <person name="Cui Y."/>
            <person name="Zhang H."/>
            <person name="O'Toole P.W."/>
        </authorList>
    </citation>
    <scope>NUCLEOTIDE SEQUENCE [LARGE SCALE GENOMIC DNA]</scope>
    <source>
        <strain evidence="14 15">DSM 10532</strain>
    </source>
</reference>
<evidence type="ECO:0000259" key="13">
    <source>
        <dbReference type="PROSITE" id="PS50929"/>
    </source>
</evidence>
<dbReference type="PATRIC" id="fig|1423748.3.peg.1239"/>
<protein>
    <submittedName>
        <fullName evidence="14">Thiol reductant ABC exporter, CydC subunit</fullName>
    </submittedName>
</protein>
<dbReference type="Gene3D" id="3.40.50.300">
    <property type="entry name" value="P-loop containing nucleotide triphosphate hydrolases"/>
    <property type="match status" value="1"/>
</dbReference>
<keyword evidence="6" id="KW-0547">Nucleotide-binding</keyword>
<dbReference type="PROSITE" id="PS50929">
    <property type="entry name" value="ABC_TM1F"/>
    <property type="match status" value="1"/>
</dbReference>
<evidence type="ECO:0000256" key="4">
    <source>
        <dbReference type="ARBA" id="ARBA00022670"/>
    </source>
</evidence>
<dbReference type="GO" id="GO:0005524">
    <property type="term" value="F:ATP binding"/>
    <property type="evidence" value="ECO:0007669"/>
    <property type="project" value="UniProtKB-KW"/>
</dbReference>
<sequence length="582" mass="66354">MINRIPILKALKNDRWVRPFLKRYKKTLILAIFLGILTFFCGGGLMFCAGYLISRSAARPENILLVYVPIVLTRAFGVFRPAVRYVERLVSHNWVFRMTSKFRQQLYDSLERDATNFNSKYQLGDILGLLSDDVSHIQNLYLRSIFPMMVAWGLYAIIVIGLGWLSPLMGLWMLVVFGLIIFAIPIWSVLVNGARQTYEKQMQDKLYADLTDNVMGVNDWVLSGRGSAFLKLHVKDQQELFEVDQVMKKFERWRDYTFQLVYLLAIVSLIIWGMFRFGQRDTYYTNWIAAFALALFPTVSAFAGLPAAAQETNIYKDSLNRLNNLPGPEVENKKAITLKAPYEIDLKDVHYTYPKTDKEILHGLNLTIKNGEKLAILGRSGAGKSTLASLLRGDRTPDSGSITLNGISTDQFGDQIANYFSIINQNPYLFNTTIGNNLRLGNEDATDDQLWDVLRRVGLDQMVEKLPQGLETEVDEAGLRFSGGERHRLALARILLKDTPIVLLDEPTVGLDPITEQAVIDTFMTQLKGKTLIWITHHLQGIDQMDQVIFLEDGKIYMQGSPKELWQTEQRYRELKRADQGL</sequence>
<dbReference type="AlphaFoldDB" id="A0A0R1NP43"/>
<evidence type="ECO:0000256" key="2">
    <source>
        <dbReference type="ARBA" id="ARBA00022448"/>
    </source>
</evidence>
<feature type="transmembrane region" description="Helical" evidence="11">
    <location>
        <begin position="256"/>
        <end position="275"/>
    </location>
</feature>
<keyword evidence="9 11" id="KW-1133">Transmembrane helix</keyword>
<dbReference type="Proteomes" id="UP000051311">
    <property type="component" value="Unassembled WGS sequence"/>
</dbReference>
<evidence type="ECO:0000256" key="3">
    <source>
        <dbReference type="ARBA" id="ARBA00022475"/>
    </source>
</evidence>
<keyword evidence="10 11" id="KW-0472">Membrane</keyword>
<feature type="transmembrane region" description="Helical" evidence="11">
    <location>
        <begin position="28"/>
        <end position="52"/>
    </location>
</feature>
<dbReference type="EMBL" id="AZEL01000044">
    <property type="protein sequence ID" value="KRL21692.1"/>
    <property type="molecule type" value="Genomic_DNA"/>
</dbReference>
<evidence type="ECO:0000256" key="7">
    <source>
        <dbReference type="ARBA" id="ARBA00022807"/>
    </source>
</evidence>
<feature type="domain" description="ABC transporter" evidence="12">
    <location>
        <begin position="344"/>
        <end position="578"/>
    </location>
</feature>
<dbReference type="OrthoDB" id="9802264at2"/>
<name>A0A0R1NP43_9LACO</name>
<evidence type="ECO:0000259" key="12">
    <source>
        <dbReference type="PROSITE" id="PS50893"/>
    </source>
</evidence>
<dbReference type="InterPro" id="IPR027417">
    <property type="entry name" value="P-loop_NTPase"/>
</dbReference>
<dbReference type="InterPro" id="IPR003593">
    <property type="entry name" value="AAA+_ATPase"/>
</dbReference>
<comment type="caution">
    <text evidence="14">The sequence shown here is derived from an EMBL/GenBank/DDBJ whole genome shotgun (WGS) entry which is preliminary data.</text>
</comment>
<evidence type="ECO:0000313" key="15">
    <source>
        <dbReference type="Proteomes" id="UP000051311"/>
    </source>
</evidence>
<dbReference type="Gene3D" id="1.20.1560.10">
    <property type="entry name" value="ABC transporter type 1, transmembrane domain"/>
    <property type="match status" value="1"/>
</dbReference>
<comment type="subcellular location">
    <subcellularLocation>
        <location evidence="1">Cell membrane</location>
        <topology evidence="1">Multi-pass membrane protein</topology>
    </subcellularLocation>
</comment>
<evidence type="ECO:0000256" key="9">
    <source>
        <dbReference type="ARBA" id="ARBA00022989"/>
    </source>
</evidence>
<accession>A0A0R1NP43</accession>
<dbReference type="InterPro" id="IPR014223">
    <property type="entry name" value="ABC_CydC/D"/>
</dbReference>
<dbReference type="FunFam" id="3.40.50.300:FF:000299">
    <property type="entry name" value="ABC transporter ATP-binding protein/permease"/>
    <property type="match status" value="1"/>
</dbReference>
<dbReference type="InterPro" id="IPR036640">
    <property type="entry name" value="ABC1_TM_sf"/>
</dbReference>
<keyword evidence="8" id="KW-0067">ATP-binding</keyword>
<dbReference type="GO" id="GO:0034775">
    <property type="term" value="P:glutathione transmembrane transport"/>
    <property type="evidence" value="ECO:0007669"/>
    <property type="project" value="InterPro"/>
</dbReference>
<dbReference type="eggNOG" id="COG4987">
    <property type="taxonomic scope" value="Bacteria"/>
</dbReference>
<keyword evidence="4" id="KW-0645">Protease</keyword>
<feature type="transmembrane region" description="Helical" evidence="11">
    <location>
        <begin position="145"/>
        <end position="165"/>
    </location>
</feature>
<evidence type="ECO:0000256" key="11">
    <source>
        <dbReference type="SAM" id="Phobius"/>
    </source>
</evidence>
<gene>
    <name evidence="14" type="ORF">FC37_GL001180</name>
</gene>
<organism evidence="14 15">
    <name type="scientific">Lactobacillus gallinarum DSM 10532 = JCM 2011</name>
    <dbReference type="NCBI Taxonomy" id="1423748"/>
    <lineage>
        <taxon>Bacteria</taxon>
        <taxon>Bacillati</taxon>
        <taxon>Bacillota</taxon>
        <taxon>Bacilli</taxon>
        <taxon>Lactobacillales</taxon>
        <taxon>Lactobacillaceae</taxon>
        <taxon>Lactobacillus</taxon>
    </lineage>
</organism>
<dbReference type="PROSITE" id="PS50893">
    <property type="entry name" value="ABC_TRANSPORTER_2"/>
    <property type="match status" value="1"/>
</dbReference>